<dbReference type="Proteomes" id="UP000440578">
    <property type="component" value="Unassembled WGS sequence"/>
</dbReference>
<keyword evidence="3" id="KW-1185">Reference proteome</keyword>
<organism evidence="2 3">
    <name type="scientific">Amphibalanus amphitrite</name>
    <name type="common">Striped barnacle</name>
    <name type="synonym">Balanus amphitrite</name>
    <dbReference type="NCBI Taxonomy" id="1232801"/>
    <lineage>
        <taxon>Eukaryota</taxon>
        <taxon>Metazoa</taxon>
        <taxon>Ecdysozoa</taxon>
        <taxon>Arthropoda</taxon>
        <taxon>Crustacea</taxon>
        <taxon>Multicrustacea</taxon>
        <taxon>Cirripedia</taxon>
        <taxon>Thoracica</taxon>
        <taxon>Thoracicalcarea</taxon>
        <taxon>Balanomorpha</taxon>
        <taxon>Balanoidea</taxon>
        <taxon>Balanidae</taxon>
        <taxon>Amphibalaninae</taxon>
        <taxon>Amphibalanus</taxon>
    </lineage>
</organism>
<keyword evidence="1" id="KW-0472">Membrane</keyword>
<dbReference type="PANTHER" id="PTHR36694">
    <property type="entry name" value="PASIFLORA 1, ISOFORM A-RELATED"/>
    <property type="match status" value="1"/>
</dbReference>
<dbReference type="AlphaFoldDB" id="A0A6A4X791"/>
<reference evidence="2 3" key="1">
    <citation type="submission" date="2019-07" db="EMBL/GenBank/DDBJ databases">
        <title>Draft genome assembly of a fouling barnacle, Amphibalanus amphitrite (Darwin, 1854): The first reference genome for Thecostraca.</title>
        <authorList>
            <person name="Kim W."/>
        </authorList>
    </citation>
    <scope>NUCLEOTIDE SEQUENCE [LARGE SCALE GENOMIC DNA]</scope>
    <source>
        <strain evidence="2">SNU_AA5</strain>
        <tissue evidence="2">Soma without cirri and trophi</tissue>
    </source>
</reference>
<evidence type="ECO:0000313" key="3">
    <source>
        <dbReference type="Proteomes" id="UP000440578"/>
    </source>
</evidence>
<feature type="transmembrane region" description="Helical" evidence="1">
    <location>
        <begin position="160"/>
        <end position="186"/>
    </location>
</feature>
<feature type="transmembrane region" description="Helical" evidence="1">
    <location>
        <begin position="95"/>
        <end position="120"/>
    </location>
</feature>
<accession>A0A6A4X791</accession>
<keyword evidence="1" id="KW-1133">Transmembrane helix</keyword>
<evidence type="ECO:0000313" key="2">
    <source>
        <dbReference type="EMBL" id="KAF0310848.1"/>
    </source>
</evidence>
<sequence length="212" mass="22446">MKLPSSCLGVLNLRQGSFVIGVVQLTINCLSLVGFIITWAVLSSPAGGPPSVDLSTAVERPPSTVDIPQPDGSIITQTTGPLMVHSEEALSSNTFFALLFGPAVLVSLVHVAFSVVLVVGARREQPCLLLTWLVYQAVVLVLSLLSALATFVLALHMSEYVLLAAVGGVLGGSVLLAFCFVVVLAYRRELLRGPTHTVVVRQPDMVKMVNIA</sequence>
<proteinExistence type="predicted"/>
<feature type="transmembrane region" description="Helical" evidence="1">
    <location>
        <begin position="18"/>
        <end position="42"/>
    </location>
</feature>
<comment type="caution">
    <text evidence="2">The sequence shown here is derived from an EMBL/GenBank/DDBJ whole genome shotgun (WGS) entry which is preliminary data.</text>
</comment>
<dbReference type="PANTHER" id="PTHR36694:SF11">
    <property type="entry name" value="LP21121P-RELATED"/>
    <property type="match status" value="1"/>
</dbReference>
<gene>
    <name evidence="2" type="ORF">FJT64_018325</name>
</gene>
<keyword evidence="1" id="KW-0812">Transmembrane</keyword>
<name>A0A6A4X791_AMPAM</name>
<dbReference type="EMBL" id="VIIS01000289">
    <property type="protein sequence ID" value="KAF0310848.1"/>
    <property type="molecule type" value="Genomic_DNA"/>
</dbReference>
<evidence type="ECO:0000256" key="1">
    <source>
        <dbReference type="SAM" id="Phobius"/>
    </source>
</evidence>
<feature type="transmembrane region" description="Helical" evidence="1">
    <location>
        <begin position="132"/>
        <end position="154"/>
    </location>
</feature>
<protein>
    <submittedName>
        <fullName evidence="2">Uncharacterized protein</fullName>
    </submittedName>
</protein>